<comment type="caution">
    <text evidence="1">The sequence shown here is derived from an EMBL/GenBank/DDBJ whole genome shotgun (WGS) entry which is preliminary data.</text>
</comment>
<feature type="non-terminal residue" evidence="1">
    <location>
        <position position="144"/>
    </location>
</feature>
<reference evidence="1" key="1">
    <citation type="submission" date="2021-02" db="EMBL/GenBank/DDBJ databases">
        <authorList>
            <consortium name="DOE Joint Genome Institute"/>
            <person name="Ahrendt S."/>
            <person name="Looney B.P."/>
            <person name="Miyauchi S."/>
            <person name="Morin E."/>
            <person name="Drula E."/>
            <person name="Courty P.E."/>
            <person name="Chicoki N."/>
            <person name="Fauchery L."/>
            <person name="Kohler A."/>
            <person name="Kuo A."/>
            <person name="Labutti K."/>
            <person name="Pangilinan J."/>
            <person name="Lipzen A."/>
            <person name="Riley R."/>
            <person name="Andreopoulos W."/>
            <person name="He G."/>
            <person name="Johnson J."/>
            <person name="Barry K.W."/>
            <person name="Grigoriev I.V."/>
            <person name="Nagy L."/>
            <person name="Hibbett D."/>
            <person name="Henrissat B."/>
            <person name="Matheny P.B."/>
            <person name="Labbe J."/>
            <person name="Martin F."/>
        </authorList>
    </citation>
    <scope>NUCLEOTIDE SEQUENCE</scope>
    <source>
        <strain evidence="1">EC-137</strain>
    </source>
</reference>
<organism evidence="1 2">
    <name type="scientific">Vararia minispora EC-137</name>
    <dbReference type="NCBI Taxonomy" id="1314806"/>
    <lineage>
        <taxon>Eukaryota</taxon>
        <taxon>Fungi</taxon>
        <taxon>Dikarya</taxon>
        <taxon>Basidiomycota</taxon>
        <taxon>Agaricomycotina</taxon>
        <taxon>Agaricomycetes</taxon>
        <taxon>Russulales</taxon>
        <taxon>Lachnocladiaceae</taxon>
        <taxon>Vararia</taxon>
    </lineage>
</organism>
<proteinExistence type="predicted"/>
<name>A0ACB8QIA5_9AGAM</name>
<evidence type="ECO:0000313" key="1">
    <source>
        <dbReference type="EMBL" id="KAI0031539.1"/>
    </source>
</evidence>
<accession>A0ACB8QIA5</accession>
<keyword evidence="2" id="KW-1185">Reference proteome</keyword>
<sequence>YPTLEAEAAYWRSAEHDRRKLHGTNANAEASMQTPLPLAYLPRLTPAYRDQQKEDPAALGGDLSVDEYRKWHRMIYPRLPTPSCQAARREIARHSVGDQREMRRISNLLSNADLKAMRFRVDAFVEMWEQWLERKEYDLVIVFE</sequence>
<protein>
    <submittedName>
        <fullName evidence="1">Uncharacterized protein</fullName>
    </submittedName>
</protein>
<dbReference type="EMBL" id="MU273576">
    <property type="protein sequence ID" value="KAI0031539.1"/>
    <property type="molecule type" value="Genomic_DNA"/>
</dbReference>
<evidence type="ECO:0000313" key="2">
    <source>
        <dbReference type="Proteomes" id="UP000814128"/>
    </source>
</evidence>
<dbReference type="Proteomes" id="UP000814128">
    <property type="component" value="Unassembled WGS sequence"/>
</dbReference>
<feature type="non-terminal residue" evidence="1">
    <location>
        <position position="1"/>
    </location>
</feature>
<gene>
    <name evidence="1" type="ORF">K488DRAFT_29848</name>
</gene>
<reference evidence="1" key="2">
    <citation type="journal article" date="2022" name="New Phytol.">
        <title>Evolutionary transition to the ectomycorrhizal habit in the genomes of a hyperdiverse lineage of mushroom-forming fungi.</title>
        <authorList>
            <person name="Looney B."/>
            <person name="Miyauchi S."/>
            <person name="Morin E."/>
            <person name="Drula E."/>
            <person name="Courty P.E."/>
            <person name="Kohler A."/>
            <person name="Kuo A."/>
            <person name="LaButti K."/>
            <person name="Pangilinan J."/>
            <person name="Lipzen A."/>
            <person name="Riley R."/>
            <person name="Andreopoulos W."/>
            <person name="He G."/>
            <person name="Johnson J."/>
            <person name="Nolan M."/>
            <person name="Tritt A."/>
            <person name="Barry K.W."/>
            <person name="Grigoriev I.V."/>
            <person name="Nagy L.G."/>
            <person name="Hibbett D."/>
            <person name="Henrissat B."/>
            <person name="Matheny P.B."/>
            <person name="Labbe J."/>
            <person name="Martin F.M."/>
        </authorList>
    </citation>
    <scope>NUCLEOTIDE SEQUENCE</scope>
    <source>
        <strain evidence="1">EC-137</strain>
    </source>
</reference>